<sequence length="172" mass="18198">MKTILFFCISTALITASSLLTGCSAGGGSGAPQAQASGEPAAALAVAHWVKGNPVDISDGVHVVEFWATWCPPCRTSIPHLTQIQQQYKDRGVNIIGISNEKLGTVEPFVTRMGSKMNYTVAIDEGRSTSKGYMGKYGVNGIPHAFVVKDGAVVWHGHPMAKLEAAIDDALK</sequence>
<dbReference type="EMBL" id="UINC01025180">
    <property type="protein sequence ID" value="SVB00289.1"/>
    <property type="molecule type" value="Genomic_DNA"/>
</dbReference>
<dbReference type="CDD" id="cd02966">
    <property type="entry name" value="TlpA_like_family"/>
    <property type="match status" value="1"/>
</dbReference>
<dbReference type="GO" id="GO:0016209">
    <property type="term" value="F:antioxidant activity"/>
    <property type="evidence" value="ECO:0007669"/>
    <property type="project" value="InterPro"/>
</dbReference>
<gene>
    <name evidence="2" type="ORF">METZ01_LOCUS153143</name>
</gene>
<dbReference type="Gene3D" id="3.40.30.10">
    <property type="entry name" value="Glutaredoxin"/>
    <property type="match status" value="1"/>
</dbReference>
<dbReference type="AlphaFoldDB" id="A0A382AFY5"/>
<dbReference type="PANTHER" id="PTHR42852">
    <property type="entry name" value="THIOL:DISULFIDE INTERCHANGE PROTEIN DSBE"/>
    <property type="match status" value="1"/>
</dbReference>
<dbReference type="Pfam" id="PF00578">
    <property type="entry name" value="AhpC-TSA"/>
    <property type="match status" value="1"/>
</dbReference>
<reference evidence="2" key="1">
    <citation type="submission" date="2018-05" db="EMBL/GenBank/DDBJ databases">
        <authorList>
            <person name="Lanie J.A."/>
            <person name="Ng W.-L."/>
            <person name="Kazmierczak K.M."/>
            <person name="Andrzejewski T.M."/>
            <person name="Davidsen T.M."/>
            <person name="Wayne K.J."/>
            <person name="Tettelin H."/>
            <person name="Glass J.I."/>
            <person name="Rusch D."/>
            <person name="Podicherti R."/>
            <person name="Tsui H.-C.T."/>
            <person name="Winkler M.E."/>
        </authorList>
    </citation>
    <scope>NUCLEOTIDE SEQUENCE</scope>
</reference>
<proteinExistence type="predicted"/>
<dbReference type="InterPro" id="IPR036249">
    <property type="entry name" value="Thioredoxin-like_sf"/>
</dbReference>
<dbReference type="SUPFAM" id="SSF52833">
    <property type="entry name" value="Thioredoxin-like"/>
    <property type="match status" value="1"/>
</dbReference>
<protein>
    <recommendedName>
        <fullName evidence="1">Thioredoxin domain-containing protein</fullName>
    </recommendedName>
</protein>
<evidence type="ECO:0000313" key="2">
    <source>
        <dbReference type="EMBL" id="SVB00289.1"/>
    </source>
</evidence>
<dbReference type="InterPro" id="IPR013766">
    <property type="entry name" value="Thioredoxin_domain"/>
</dbReference>
<dbReference type="InterPro" id="IPR017937">
    <property type="entry name" value="Thioredoxin_CS"/>
</dbReference>
<dbReference type="InterPro" id="IPR050553">
    <property type="entry name" value="Thioredoxin_ResA/DsbE_sf"/>
</dbReference>
<name>A0A382AFY5_9ZZZZ</name>
<dbReference type="GO" id="GO:0016491">
    <property type="term" value="F:oxidoreductase activity"/>
    <property type="evidence" value="ECO:0007669"/>
    <property type="project" value="InterPro"/>
</dbReference>
<organism evidence="2">
    <name type="scientific">marine metagenome</name>
    <dbReference type="NCBI Taxonomy" id="408172"/>
    <lineage>
        <taxon>unclassified sequences</taxon>
        <taxon>metagenomes</taxon>
        <taxon>ecological metagenomes</taxon>
    </lineage>
</organism>
<feature type="domain" description="Thioredoxin" evidence="1">
    <location>
        <begin position="35"/>
        <end position="172"/>
    </location>
</feature>
<dbReference type="InterPro" id="IPR000866">
    <property type="entry name" value="AhpC/TSA"/>
</dbReference>
<accession>A0A382AFY5</accession>
<evidence type="ECO:0000259" key="1">
    <source>
        <dbReference type="PROSITE" id="PS51352"/>
    </source>
</evidence>
<dbReference type="PROSITE" id="PS00194">
    <property type="entry name" value="THIOREDOXIN_1"/>
    <property type="match status" value="1"/>
</dbReference>
<dbReference type="PROSITE" id="PS51352">
    <property type="entry name" value="THIOREDOXIN_2"/>
    <property type="match status" value="1"/>
</dbReference>
<dbReference type="PROSITE" id="PS51257">
    <property type="entry name" value="PROKAR_LIPOPROTEIN"/>
    <property type="match status" value="1"/>
</dbReference>
<dbReference type="PANTHER" id="PTHR42852:SF18">
    <property type="entry name" value="CHROMOSOME UNDETERMINED SCAFFOLD_47, WHOLE GENOME SHOTGUN SEQUENCE"/>
    <property type="match status" value="1"/>
</dbReference>